<feature type="domain" description="FtsK" evidence="4">
    <location>
        <begin position="311"/>
        <end position="496"/>
    </location>
</feature>
<sequence length="933" mass="98874">MATAGLLFALTNSPLALVFAAVGPVVGLAAIVDGRRGARRQLRRDRAERAEALRRLTDEIDARHAGEREHAWQRVGELGVVLEEPAGARWSGAGANELVLGRGAIPSGQRIEGEASDADDRALLARAWTLSDAPIRADAAAGIGFVGPPVLARAAARAALVRWSAAVRPGSSGLRVPETKEWRWAARLPQRGAEPTVTVVEGEQVTDSRGVIAIATARELLPPGLGTVVQLHSPRRARAEVLASPEQHREFVPELLGLRQAITAAARLAEAAARSGLEARPLPSRVDLAALAQPPAAGRASLVAAVGTAPGGTLELDLVRQGPHALVGGTTGSGKSEFLLAWLAALAISYSPSTLAMLLVDFKGGAAFQPIAGLPHVVGVVTDLDESEALRAVESLRAEIRRRERRLRECGVRDFIELDRAVELPRLLIVVDEYQALLERFDELGRVFADLAARGRSLGMHLILSTQRPNGSVREQITANCRLRVCLRVLHPSDSRALVGVDDAADLPPSLPGRAIVDDGTGPPRPFQSAIADPLHLELLRAGRSSDGQAIRPWLDPLPRRIALAEVGPSPDGIEFGLLDAPDQQRRLSAVWSPESDGALLVCGTPGSGRSSTLDTIASSFAARHGMGRVVRLPANRSAAWDVLMELARPDASDDLGSAPRLLLVDGADVRFRAWPDEYRLAASEALSTILEDGNGLHVVASATRPIGLSAELRDRFRSLLLLRQSSRGELAQLGGDPSLWRADDGPGSGQWRGLRLQVALADPPPSSAPPTANAPRVQAAPAPALVFHPGVSYALVTRNVPVALARLSEIGGVRVSVLTAAGSIGDPLTAAAETESAEVIVGDLDAWAAAWRVWTELKHTGVAIVDGGLAEFRALLRGRELPPLLDPGAAQGWLIAPDGGVERFSWPERRFRRIHPSNPEHATETIASDAGS</sequence>
<dbReference type="InterPro" id="IPR027417">
    <property type="entry name" value="P-loop_NTPase"/>
</dbReference>
<dbReference type="GO" id="GO:0005524">
    <property type="term" value="F:ATP binding"/>
    <property type="evidence" value="ECO:0007669"/>
    <property type="project" value="UniProtKB-UniRule"/>
</dbReference>
<dbReference type="SUPFAM" id="SSF52540">
    <property type="entry name" value="P-loop containing nucleoside triphosphate hydrolases"/>
    <property type="match status" value="2"/>
</dbReference>
<dbReference type="PANTHER" id="PTHR22683">
    <property type="entry name" value="SPORULATION PROTEIN RELATED"/>
    <property type="match status" value="1"/>
</dbReference>
<evidence type="ECO:0000313" key="6">
    <source>
        <dbReference type="Proteomes" id="UP000610303"/>
    </source>
</evidence>
<keyword evidence="2 3" id="KW-0067">ATP-binding</keyword>
<dbReference type="Pfam" id="PF01580">
    <property type="entry name" value="FtsK_SpoIIIE"/>
    <property type="match status" value="1"/>
</dbReference>
<proteinExistence type="predicted"/>
<dbReference type="EMBL" id="BMRJ01000003">
    <property type="protein sequence ID" value="GGR33523.1"/>
    <property type="molecule type" value="Genomic_DNA"/>
</dbReference>
<keyword evidence="1 3" id="KW-0547">Nucleotide-binding</keyword>
<evidence type="ECO:0000256" key="1">
    <source>
        <dbReference type="ARBA" id="ARBA00022741"/>
    </source>
</evidence>
<accession>A0A918FEF0</accession>
<evidence type="ECO:0000256" key="3">
    <source>
        <dbReference type="PROSITE-ProRule" id="PRU00289"/>
    </source>
</evidence>
<evidence type="ECO:0000313" key="5">
    <source>
        <dbReference type="EMBL" id="GGR33523.1"/>
    </source>
</evidence>
<feature type="binding site" evidence="3">
    <location>
        <begin position="329"/>
        <end position="336"/>
    </location>
    <ligand>
        <name>ATP</name>
        <dbReference type="ChEBI" id="CHEBI:30616"/>
    </ligand>
</feature>
<organism evidence="5 6">
    <name type="scientific">Agromyces mediolanus</name>
    <name type="common">Corynebacterium mediolanum</name>
    <dbReference type="NCBI Taxonomy" id="41986"/>
    <lineage>
        <taxon>Bacteria</taxon>
        <taxon>Bacillati</taxon>
        <taxon>Actinomycetota</taxon>
        <taxon>Actinomycetes</taxon>
        <taxon>Micrococcales</taxon>
        <taxon>Microbacteriaceae</taxon>
        <taxon>Agromyces</taxon>
    </lineage>
</organism>
<keyword evidence="6" id="KW-1185">Reference proteome</keyword>
<dbReference type="Gene3D" id="3.40.50.300">
    <property type="entry name" value="P-loop containing nucleotide triphosphate hydrolases"/>
    <property type="match status" value="3"/>
</dbReference>
<gene>
    <name evidence="5" type="ORF">GCM10010196_29540</name>
</gene>
<reference evidence="5" key="1">
    <citation type="journal article" date="2014" name="Int. J. Syst. Evol. Microbiol.">
        <title>Complete genome sequence of Corynebacterium casei LMG S-19264T (=DSM 44701T), isolated from a smear-ripened cheese.</title>
        <authorList>
            <consortium name="US DOE Joint Genome Institute (JGI-PGF)"/>
            <person name="Walter F."/>
            <person name="Albersmeier A."/>
            <person name="Kalinowski J."/>
            <person name="Ruckert C."/>
        </authorList>
    </citation>
    <scope>NUCLEOTIDE SEQUENCE</scope>
    <source>
        <strain evidence="5">JCM 3346</strain>
    </source>
</reference>
<comment type="caution">
    <text evidence="5">The sequence shown here is derived from an EMBL/GenBank/DDBJ whole genome shotgun (WGS) entry which is preliminary data.</text>
</comment>
<dbReference type="InterPro" id="IPR002543">
    <property type="entry name" value="FtsK_dom"/>
</dbReference>
<dbReference type="GO" id="GO:0003677">
    <property type="term" value="F:DNA binding"/>
    <property type="evidence" value="ECO:0007669"/>
    <property type="project" value="InterPro"/>
</dbReference>
<dbReference type="SMART" id="SM00382">
    <property type="entry name" value="AAA"/>
    <property type="match status" value="2"/>
</dbReference>
<reference evidence="5" key="2">
    <citation type="submission" date="2020-09" db="EMBL/GenBank/DDBJ databases">
        <authorList>
            <person name="Sun Q."/>
            <person name="Ohkuma M."/>
        </authorList>
    </citation>
    <scope>NUCLEOTIDE SEQUENCE</scope>
    <source>
        <strain evidence="5">JCM 3346</strain>
    </source>
</reference>
<dbReference type="Proteomes" id="UP000610303">
    <property type="component" value="Unassembled WGS sequence"/>
</dbReference>
<dbReference type="PROSITE" id="PS50901">
    <property type="entry name" value="FTSK"/>
    <property type="match status" value="1"/>
</dbReference>
<evidence type="ECO:0000259" key="4">
    <source>
        <dbReference type="PROSITE" id="PS50901"/>
    </source>
</evidence>
<name>A0A918FEF0_AGRME</name>
<dbReference type="CDD" id="cd01127">
    <property type="entry name" value="TrwB_TraG_TraD_VirD4"/>
    <property type="match status" value="1"/>
</dbReference>
<protein>
    <recommendedName>
        <fullName evidence="4">FtsK domain-containing protein</fullName>
    </recommendedName>
</protein>
<dbReference type="AlphaFoldDB" id="A0A918FEF0"/>
<dbReference type="InterPro" id="IPR003593">
    <property type="entry name" value="AAA+_ATPase"/>
</dbReference>
<dbReference type="InterPro" id="IPR050206">
    <property type="entry name" value="FtsK/SpoIIIE/SftA"/>
</dbReference>
<evidence type="ECO:0000256" key="2">
    <source>
        <dbReference type="ARBA" id="ARBA00022840"/>
    </source>
</evidence>
<dbReference type="PANTHER" id="PTHR22683:SF1">
    <property type="entry name" value="TYPE VII SECRETION SYSTEM PROTEIN ESSC"/>
    <property type="match status" value="1"/>
</dbReference>
<dbReference type="RefSeq" id="WP_189086150.1">
    <property type="nucleotide sequence ID" value="NZ_BMRJ01000003.1"/>
</dbReference>